<dbReference type="PROSITE" id="PS51186">
    <property type="entry name" value="GNAT"/>
    <property type="match status" value="1"/>
</dbReference>
<dbReference type="InterPro" id="IPR000182">
    <property type="entry name" value="GNAT_dom"/>
</dbReference>
<evidence type="ECO:0000313" key="3">
    <source>
        <dbReference type="Proteomes" id="UP000249499"/>
    </source>
</evidence>
<dbReference type="GO" id="GO:0016747">
    <property type="term" value="F:acyltransferase activity, transferring groups other than amino-acyl groups"/>
    <property type="evidence" value="ECO:0007669"/>
    <property type="project" value="InterPro"/>
</dbReference>
<dbReference type="PANTHER" id="PTHR43072">
    <property type="entry name" value="N-ACETYLTRANSFERASE"/>
    <property type="match status" value="1"/>
</dbReference>
<feature type="domain" description="N-acetyltransferase" evidence="1">
    <location>
        <begin position="6"/>
        <end position="173"/>
    </location>
</feature>
<organism evidence="2 3">
    <name type="scientific">Rhizobium tumorigenes</name>
    <dbReference type="NCBI Taxonomy" id="2041385"/>
    <lineage>
        <taxon>Bacteria</taxon>
        <taxon>Pseudomonadati</taxon>
        <taxon>Pseudomonadota</taxon>
        <taxon>Alphaproteobacteria</taxon>
        <taxon>Hyphomicrobiales</taxon>
        <taxon>Rhizobiaceae</taxon>
        <taxon>Rhizobium/Agrobacterium group</taxon>
        <taxon>Rhizobium</taxon>
    </lineage>
</organism>
<name>A0AAF1KUW2_9HYPH</name>
<dbReference type="CDD" id="cd04301">
    <property type="entry name" value="NAT_SF"/>
    <property type="match status" value="1"/>
</dbReference>
<keyword evidence="2" id="KW-0614">Plasmid</keyword>
<evidence type="ECO:0000313" key="2">
    <source>
        <dbReference type="EMBL" id="WFR98890.1"/>
    </source>
</evidence>
<reference evidence="2 3" key="1">
    <citation type="journal article" date="2018" name="Sci. Rep.">
        <title>Rhizobium tumorigenes sp. nov., a novel plant tumorigenic bacterium isolated from cane gall tumors on thornless blackberry.</title>
        <authorList>
            <person name="Kuzmanovi N."/>
            <person name="Smalla K."/>
            <person name="Gronow S."/>
            <person name="PuBawska J."/>
        </authorList>
    </citation>
    <scope>NUCLEOTIDE SEQUENCE [LARGE SCALE GENOMIC DNA]</scope>
    <source>
        <strain evidence="2 3">1078</strain>
    </source>
</reference>
<dbReference type="EMBL" id="CP117258">
    <property type="protein sequence ID" value="WFR98890.1"/>
    <property type="molecule type" value="Genomic_DNA"/>
</dbReference>
<sequence>MSPENISYRRIVAGEGNLFKQIWLEALRSTPSSYASVLQDWQDLPDEEWNRRLADPVFGAFSGCDPIGLMGLIRKHPAKLRHRAVVVMAYVRDDYRRMGTASGLLQHVSSFAKSEGILQLELCVSAENTSAIEFYRRQHFSQLCKLPGGLVEDGRHISEVQMLRALGDKDPAERG</sequence>
<dbReference type="KEGG" id="rtu:PR017_24580"/>
<dbReference type="InterPro" id="IPR016181">
    <property type="entry name" value="Acyl_CoA_acyltransferase"/>
</dbReference>
<evidence type="ECO:0000259" key="1">
    <source>
        <dbReference type="PROSITE" id="PS51186"/>
    </source>
</evidence>
<dbReference type="Pfam" id="PF00583">
    <property type="entry name" value="Acetyltransf_1"/>
    <property type="match status" value="1"/>
</dbReference>
<dbReference type="AlphaFoldDB" id="A0AAF1KUW2"/>
<dbReference type="Gene3D" id="3.40.630.30">
    <property type="match status" value="1"/>
</dbReference>
<accession>A0AAF1KUW2</accession>
<geneLocation type="plasmid" evidence="2 3">
    <name>unnamed1</name>
</geneLocation>
<dbReference type="Proteomes" id="UP000249499">
    <property type="component" value="Plasmid unnamed1"/>
</dbReference>
<dbReference type="SUPFAM" id="SSF55729">
    <property type="entry name" value="Acyl-CoA N-acyltransferases (Nat)"/>
    <property type="match status" value="1"/>
</dbReference>
<proteinExistence type="predicted"/>
<keyword evidence="3" id="KW-1185">Reference proteome</keyword>
<gene>
    <name evidence="2" type="ORF">PR017_24580</name>
</gene>
<protein>
    <submittedName>
        <fullName evidence="2">GNAT family N-acetyltransferase</fullName>
    </submittedName>
</protein>
<reference evidence="3" key="2">
    <citation type="journal article" date="2023" name="MicrobiologyOpen">
        <title>Genomics of the tumorigenes clade of the family Rhizobiaceae and description of Rhizobium rhododendri sp. nov.</title>
        <authorList>
            <person name="Kuzmanovic N."/>
            <person name="diCenzo G.C."/>
            <person name="Bunk B."/>
            <person name="Sproeer C."/>
            <person name="Fruehling A."/>
            <person name="Neumann-Schaal M."/>
            <person name="Overmann J."/>
            <person name="Smalla K."/>
        </authorList>
    </citation>
    <scope>NUCLEOTIDE SEQUENCE [LARGE SCALE GENOMIC DNA]</scope>
    <source>
        <strain evidence="3">1078</strain>
        <plasmid evidence="3">unnamed1</plasmid>
    </source>
</reference>